<evidence type="ECO:0000256" key="2">
    <source>
        <dbReference type="RuleBase" id="RU000587"/>
    </source>
</evidence>
<keyword evidence="2" id="KW-0808">Transferase</keyword>
<evidence type="ECO:0000256" key="1">
    <source>
        <dbReference type="ARBA" id="ARBA00006047"/>
    </source>
</evidence>
<dbReference type="Pfam" id="PF00343">
    <property type="entry name" value="Phosphorylase"/>
    <property type="match status" value="2"/>
</dbReference>
<name>A0ABM0LW52_SACKO</name>
<reference evidence="4" key="1">
    <citation type="submission" date="2025-08" db="UniProtKB">
        <authorList>
            <consortium name="RefSeq"/>
        </authorList>
    </citation>
    <scope>IDENTIFICATION</scope>
    <source>
        <tissue evidence="4">Testes</tissue>
    </source>
</reference>
<accession>A0ABM0LW52</accession>
<keyword evidence="3" id="KW-1185">Reference proteome</keyword>
<protein>
    <recommendedName>
        <fullName evidence="2">Alpha-1,4 glucan phosphorylase</fullName>
        <ecNumber evidence="2">2.4.1.1</ecNumber>
    </recommendedName>
</protein>
<keyword evidence="2" id="KW-0328">Glycosyltransferase</keyword>
<dbReference type="EC" id="2.4.1.1" evidence="2"/>
<evidence type="ECO:0000313" key="4">
    <source>
        <dbReference type="RefSeq" id="XP_006811993.1"/>
    </source>
</evidence>
<comment type="cofactor">
    <cofactor evidence="2">
        <name>pyridoxal 5'-phosphate</name>
        <dbReference type="ChEBI" id="CHEBI:597326"/>
    </cofactor>
</comment>
<dbReference type="SUPFAM" id="SSF53756">
    <property type="entry name" value="UDP-Glycosyltransferase/glycogen phosphorylase"/>
    <property type="match status" value="1"/>
</dbReference>
<feature type="non-terminal residue" evidence="4">
    <location>
        <position position="1"/>
    </location>
</feature>
<feature type="non-terminal residue" evidence="4">
    <location>
        <position position="253"/>
    </location>
</feature>
<sequence length="253" mass="29032">CFLDSMATLGLAAYGYGIRYEYGIFNQKLKDGQQVEEPDDWLRFGNAWEKARPEYMIPINFFGEAQKTDANKGKWINTQVVFAMPYDTPVPGYGNNCVNTMRLWSAKAPNNFNLKFCCQQIPPSYCHLIPNLSLQTYISIIVYLQLFGRVGLVPVSAVKTQLSLIPNMPNMYTVAIQLNDTHPALAIPELMRVFVDVEGLSWEKAWELTQNSCAYTNHTLLPEALERWPVSMLEYLLPRHLQIIYDINSRFMD</sequence>
<comment type="similarity">
    <text evidence="1 2">Belongs to the glycogen phosphorylase family.</text>
</comment>
<dbReference type="Proteomes" id="UP000694865">
    <property type="component" value="Unplaced"/>
</dbReference>
<dbReference type="PANTHER" id="PTHR11468:SF13">
    <property type="entry name" value="GLYCOGEN PHOSPHORYLASE"/>
    <property type="match status" value="1"/>
</dbReference>
<gene>
    <name evidence="4" type="primary">LOC102808364</name>
</gene>
<dbReference type="InterPro" id="IPR000811">
    <property type="entry name" value="Glyco_trans_35"/>
</dbReference>
<dbReference type="PANTHER" id="PTHR11468">
    <property type="entry name" value="GLYCOGEN PHOSPHORYLASE"/>
    <property type="match status" value="1"/>
</dbReference>
<dbReference type="GeneID" id="102808364"/>
<dbReference type="RefSeq" id="XP_006811993.1">
    <property type="nucleotide sequence ID" value="XM_006811930.1"/>
</dbReference>
<keyword evidence="2" id="KW-0663">Pyridoxal phosphate</keyword>
<dbReference type="Gene3D" id="3.40.50.2000">
    <property type="entry name" value="Glycogen Phosphorylase B"/>
    <property type="match status" value="2"/>
</dbReference>
<organism evidence="3 4">
    <name type="scientific">Saccoglossus kowalevskii</name>
    <name type="common">Acorn worm</name>
    <dbReference type="NCBI Taxonomy" id="10224"/>
    <lineage>
        <taxon>Eukaryota</taxon>
        <taxon>Metazoa</taxon>
        <taxon>Hemichordata</taxon>
        <taxon>Enteropneusta</taxon>
        <taxon>Harrimaniidae</taxon>
        <taxon>Saccoglossus</taxon>
    </lineage>
</organism>
<comment type="function">
    <text evidence="2">Allosteric enzyme that catalyzes the rate-limiting step in glycogen catabolism, the phosphorolytic cleavage of glycogen to produce glucose-1-phosphate, and plays a central role in maintaining cellular and organismal glucose homeostasis.</text>
</comment>
<evidence type="ECO:0000313" key="3">
    <source>
        <dbReference type="Proteomes" id="UP000694865"/>
    </source>
</evidence>
<keyword evidence="2" id="KW-0119">Carbohydrate metabolism</keyword>
<proteinExistence type="inferred from homology"/>
<comment type="catalytic activity">
    <reaction evidence="2">
        <text>[(1-&gt;4)-alpha-D-glucosyl](n) + phosphate = [(1-&gt;4)-alpha-D-glucosyl](n-1) + alpha-D-glucose 1-phosphate</text>
        <dbReference type="Rhea" id="RHEA:41732"/>
        <dbReference type="Rhea" id="RHEA-COMP:9584"/>
        <dbReference type="Rhea" id="RHEA-COMP:9586"/>
        <dbReference type="ChEBI" id="CHEBI:15444"/>
        <dbReference type="ChEBI" id="CHEBI:43474"/>
        <dbReference type="ChEBI" id="CHEBI:58601"/>
        <dbReference type="EC" id="2.4.1.1"/>
    </reaction>
</comment>